<organism evidence="2 3">
    <name type="scientific">Micrococcus yunnanensis</name>
    <dbReference type="NCBI Taxonomy" id="566027"/>
    <lineage>
        <taxon>Bacteria</taxon>
        <taxon>Bacillati</taxon>
        <taxon>Actinomycetota</taxon>
        <taxon>Actinomycetes</taxon>
        <taxon>Micrococcales</taxon>
        <taxon>Micrococcaceae</taxon>
        <taxon>Micrococcus</taxon>
    </lineage>
</organism>
<dbReference type="Pfam" id="PF07077">
    <property type="entry name" value="DUF1345"/>
    <property type="match status" value="1"/>
</dbReference>
<dbReference type="RefSeq" id="WP_250161880.1">
    <property type="nucleotide sequence ID" value="NZ_CP125290.1"/>
</dbReference>
<evidence type="ECO:0000313" key="3">
    <source>
        <dbReference type="Proteomes" id="UP001185728"/>
    </source>
</evidence>
<accession>A0AAP5T7Q6</accession>
<evidence type="ECO:0000313" key="2">
    <source>
        <dbReference type="EMBL" id="MDV7177363.1"/>
    </source>
</evidence>
<reference evidence="2" key="1">
    <citation type="submission" date="2023-10" db="EMBL/GenBank/DDBJ databases">
        <title>Development of a sustainable strategy for remediation of hydrocarbon-contaminated territories based on the waste exchange concept.</title>
        <authorList>
            <person name="Krivoruchko A."/>
        </authorList>
    </citation>
    <scope>NUCLEOTIDE SEQUENCE</scope>
    <source>
        <strain evidence="2">IEGM 1325</strain>
    </source>
</reference>
<dbReference type="Proteomes" id="UP001185728">
    <property type="component" value="Unassembled WGS sequence"/>
</dbReference>
<evidence type="ECO:0000256" key="1">
    <source>
        <dbReference type="SAM" id="Phobius"/>
    </source>
</evidence>
<feature type="transmembrane region" description="Helical" evidence="1">
    <location>
        <begin position="165"/>
        <end position="187"/>
    </location>
</feature>
<name>A0AAP5T7Q6_9MICC</name>
<keyword evidence="1" id="KW-0812">Transmembrane</keyword>
<feature type="transmembrane region" description="Helical" evidence="1">
    <location>
        <begin position="253"/>
        <end position="274"/>
    </location>
</feature>
<proteinExistence type="predicted"/>
<dbReference type="InterPro" id="IPR009781">
    <property type="entry name" value="DUF1345"/>
</dbReference>
<dbReference type="EMBL" id="JAWLUK010000010">
    <property type="protein sequence ID" value="MDV7177363.1"/>
    <property type="molecule type" value="Genomic_DNA"/>
</dbReference>
<gene>
    <name evidence="2" type="ORF">R4064_06880</name>
</gene>
<dbReference type="AlphaFoldDB" id="A0AAP5T7Q6"/>
<protein>
    <submittedName>
        <fullName evidence="2">DUF1345 domain-containing protein</fullName>
    </submittedName>
</protein>
<feature type="transmembrane region" description="Helical" evidence="1">
    <location>
        <begin position="134"/>
        <end position="153"/>
    </location>
</feature>
<comment type="caution">
    <text evidence="2">The sequence shown here is derived from an EMBL/GenBank/DDBJ whole genome shotgun (WGS) entry which is preliminary data.</text>
</comment>
<keyword evidence="1" id="KW-1133">Transmembrane helix</keyword>
<feature type="transmembrane region" description="Helical" evidence="1">
    <location>
        <begin position="32"/>
        <end position="55"/>
    </location>
</feature>
<sequence>MQNTAQTHRGASTEVRGRPWWHRIVENDTLRMTVLSMLAAAVAIGLSTLVITTPLGDALGVGTARRASWMTALMTLCLMWSIYSALDTVVLHRWLGRRDSTDLHALLRTRSRGPKESVHPVGWRALMLGASSTLANTVTFSVMAMLVVVISMWMPEVRSVPTMRLLAVATVLASWASIVLAQALRYARLTAQHDPERSRSEGESPAPPIRFRGSDAPVFSDYVALSLTLSTMMGAQDVEFSGRAARTAVREHALVGFLFNSMIIAALASLLLTVA</sequence>
<feature type="transmembrane region" description="Helical" evidence="1">
    <location>
        <begin position="67"/>
        <end position="91"/>
    </location>
</feature>
<keyword evidence="1" id="KW-0472">Membrane</keyword>